<organism evidence="3 4">
    <name type="scientific">Sphingomonas edaphi</name>
    <dbReference type="NCBI Taxonomy" id="2315689"/>
    <lineage>
        <taxon>Bacteria</taxon>
        <taxon>Pseudomonadati</taxon>
        <taxon>Pseudomonadota</taxon>
        <taxon>Alphaproteobacteria</taxon>
        <taxon>Sphingomonadales</taxon>
        <taxon>Sphingomonadaceae</taxon>
        <taxon>Sphingomonas</taxon>
    </lineage>
</organism>
<dbReference type="SUPFAM" id="SSF82153">
    <property type="entry name" value="FAS1 domain"/>
    <property type="match status" value="1"/>
</dbReference>
<dbReference type="AlphaFoldDB" id="A0A418Q3U4"/>
<comment type="caution">
    <text evidence="3">The sequence shown here is derived from an EMBL/GenBank/DDBJ whole genome shotgun (WGS) entry which is preliminary data.</text>
</comment>
<name>A0A418Q3U4_9SPHN</name>
<dbReference type="GO" id="GO:0005615">
    <property type="term" value="C:extracellular space"/>
    <property type="evidence" value="ECO:0007669"/>
    <property type="project" value="TreeGrafter"/>
</dbReference>
<proteinExistence type="predicted"/>
<feature type="domain" description="FAS1" evidence="2">
    <location>
        <begin position="42"/>
        <end position="183"/>
    </location>
</feature>
<gene>
    <name evidence="3" type="ORF">D3M59_06530</name>
</gene>
<dbReference type="EMBL" id="QXTF01000001">
    <property type="protein sequence ID" value="RIX32579.1"/>
    <property type="molecule type" value="Genomic_DNA"/>
</dbReference>
<reference evidence="3 4" key="1">
    <citation type="submission" date="2018-09" db="EMBL/GenBank/DDBJ databases">
        <title>Sphingomonas sp. DAC4.</title>
        <authorList>
            <person name="Seo T."/>
        </authorList>
    </citation>
    <scope>NUCLEOTIDE SEQUENCE [LARGE SCALE GENOMIC DNA]</scope>
    <source>
        <strain evidence="3 4">DAC4</strain>
    </source>
</reference>
<accession>A0A418Q3U4</accession>
<protein>
    <submittedName>
        <fullName evidence="3">Fasciclin domain-containing protein</fullName>
    </submittedName>
</protein>
<feature type="signal peptide" evidence="1">
    <location>
        <begin position="1"/>
        <end position="25"/>
    </location>
</feature>
<dbReference type="RefSeq" id="WP_119532655.1">
    <property type="nucleotide sequence ID" value="NZ_QXTF01000001.1"/>
</dbReference>
<evidence type="ECO:0000313" key="4">
    <source>
        <dbReference type="Proteomes" id="UP000285023"/>
    </source>
</evidence>
<dbReference type="SMART" id="SM00554">
    <property type="entry name" value="FAS1"/>
    <property type="match status" value="1"/>
</dbReference>
<dbReference type="PANTHER" id="PTHR10900">
    <property type="entry name" value="PERIOSTIN-RELATED"/>
    <property type="match status" value="1"/>
</dbReference>
<dbReference type="InterPro" id="IPR036378">
    <property type="entry name" value="FAS1_dom_sf"/>
</dbReference>
<dbReference type="InterPro" id="IPR000782">
    <property type="entry name" value="FAS1_domain"/>
</dbReference>
<evidence type="ECO:0000259" key="2">
    <source>
        <dbReference type="PROSITE" id="PS50213"/>
    </source>
</evidence>
<dbReference type="Pfam" id="PF02469">
    <property type="entry name" value="Fasciclin"/>
    <property type="match status" value="1"/>
</dbReference>
<evidence type="ECO:0000256" key="1">
    <source>
        <dbReference type="SAM" id="SignalP"/>
    </source>
</evidence>
<keyword evidence="4" id="KW-1185">Reference proteome</keyword>
<dbReference type="Gene3D" id="2.30.180.10">
    <property type="entry name" value="FAS1 domain"/>
    <property type="match status" value="1"/>
</dbReference>
<evidence type="ECO:0000313" key="3">
    <source>
        <dbReference type="EMBL" id="RIX32579.1"/>
    </source>
</evidence>
<feature type="chain" id="PRO_5019150560" evidence="1">
    <location>
        <begin position="26"/>
        <end position="186"/>
    </location>
</feature>
<dbReference type="OrthoDB" id="9800666at2"/>
<dbReference type="PROSITE" id="PS50213">
    <property type="entry name" value="FAS1"/>
    <property type="match status" value="1"/>
</dbReference>
<keyword evidence="1" id="KW-0732">Signal</keyword>
<dbReference type="Proteomes" id="UP000285023">
    <property type="component" value="Unassembled WGS sequence"/>
</dbReference>
<dbReference type="InterPro" id="IPR050904">
    <property type="entry name" value="Adhesion/Biosynth-related"/>
</dbReference>
<dbReference type="PROSITE" id="PS51257">
    <property type="entry name" value="PROKAR_LIPOPROTEIN"/>
    <property type="match status" value="1"/>
</dbReference>
<sequence length="186" mass="18471">MPLNKLTTSIVLAAILALGACNDKAADNPAPKSEAAKDAAGDATIASGLADATKFAAAAKQAGLDATLAGPGPYTVLVPIDAGFDKLPAGALDTLMKEDARAELTGVLTYHILPGAILATDIDKAIQAGGGKALLPTMAGGTLTASKEGNAIIISDSAGTKARVVSGDEKKSNGVIHRVDAVLMPS</sequence>
<dbReference type="PANTHER" id="PTHR10900:SF77">
    <property type="entry name" value="FI19380P1"/>
    <property type="match status" value="1"/>
</dbReference>